<dbReference type="PANTHER" id="PTHR43557">
    <property type="entry name" value="APOPTOSIS-INDUCING FACTOR 1"/>
    <property type="match status" value="1"/>
</dbReference>
<accession>A0A7K0BWD6</accession>
<keyword evidence="3" id="KW-0274">FAD</keyword>
<evidence type="ECO:0000256" key="3">
    <source>
        <dbReference type="ARBA" id="ARBA00022827"/>
    </source>
</evidence>
<dbReference type="Proteomes" id="UP000487268">
    <property type="component" value="Unassembled WGS sequence"/>
</dbReference>
<evidence type="ECO:0000256" key="2">
    <source>
        <dbReference type="ARBA" id="ARBA00022630"/>
    </source>
</evidence>
<dbReference type="AlphaFoldDB" id="A0A7K0BWD6"/>
<comment type="caution">
    <text evidence="6">The sequence shown here is derived from an EMBL/GenBank/DDBJ whole genome shotgun (WGS) entry which is preliminary data.</text>
</comment>
<reference evidence="6 7" key="1">
    <citation type="submission" date="2019-10" db="EMBL/GenBank/DDBJ databases">
        <title>Actinomadura rubteroloni sp. nov. and Actinomadura macrotermitis sp. nov., isolated from the gut of fungus growing-termite Macrotermes natalensis.</title>
        <authorList>
            <person name="Benndorf R."/>
            <person name="Martin K."/>
            <person name="Kuefner M."/>
            <person name="De Beer W."/>
            <person name="Kaster A.-K."/>
            <person name="Vollmers J."/>
            <person name="Poulsen M."/>
            <person name="Beemelmanns C."/>
        </authorList>
    </citation>
    <scope>NUCLEOTIDE SEQUENCE [LARGE SCALE GENOMIC DNA]</scope>
    <source>
        <strain evidence="6 7">RB68</strain>
    </source>
</reference>
<dbReference type="PRINTS" id="PR00469">
    <property type="entry name" value="PNDRDTASEII"/>
</dbReference>
<dbReference type="PANTHER" id="PTHR43557:SF2">
    <property type="entry name" value="RIESKE DOMAIN-CONTAINING PROTEIN-RELATED"/>
    <property type="match status" value="1"/>
</dbReference>
<feature type="domain" description="FAD/NAD(P)-binding" evidence="5">
    <location>
        <begin position="11"/>
        <end position="294"/>
    </location>
</feature>
<proteinExistence type="predicted"/>
<dbReference type="InterPro" id="IPR016156">
    <property type="entry name" value="FAD/NAD-linked_Rdtase_dimer_sf"/>
</dbReference>
<dbReference type="GO" id="GO:0008860">
    <property type="term" value="F:ferredoxin-NAD+ reductase activity"/>
    <property type="evidence" value="ECO:0007669"/>
    <property type="project" value="UniProtKB-EC"/>
</dbReference>
<comment type="cofactor">
    <cofactor evidence="1">
        <name>FAD</name>
        <dbReference type="ChEBI" id="CHEBI:57692"/>
    </cofactor>
</comment>
<protein>
    <submittedName>
        <fullName evidence="6">3-phenylpropionate/cinnamic acid dioxygenase ferredoxin--NAD(+) reductase component</fullName>
        <ecNumber evidence="6">1.18.1.3</ecNumber>
    </submittedName>
</protein>
<gene>
    <name evidence="6" type="primary">hcaD_1</name>
    <name evidence="6" type="ORF">ACRB68_32830</name>
</gene>
<dbReference type="EMBL" id="WEGH01000002">
    <property type="protein sequence ID" value="MQY05212.1"/>
    <property type="molecule type" value="Genomic_DNA"/>
</dbReference>
<dbReference type="GO" id="GO:0051213">
    <property type="term" value="F:dioxygenase activity"/>
    <property type="evidence" value="ECO:0007669"/>
    <property type="project" value="UniProtKB-KW"/>
</dbReference>
<keyword evidence="2" id="KW-0285">Flavoprotein</keyword>
<dbReference type="Gene3D" id="3.50.50.60">
    <property type="entry name" value="FAD/NAD(P)-binding domain"/>
    <property type="match status" value="2"/>
</dbReference>
<dbReference type="SUPFAM" id="SSF55424">
    <property type="entry name" value="FAD/NAD-linked reductases, dimerisation (C-terminal) domain"/>
    <property type="match status" value="1"/>
</dbReference>
<organism evidence="6 7">
    <name type="scientific">Actinomadura macrotermitis</name>
    <dbReference type="NCBI Taxonomy" id="2585200"/>
    <lineage>
        <taxon>Bacteria</taxon>
        <taxon>Bacillati</taxon>
        <taxon>Actinomycetota</taxon>
        <taxon>Actinomycetes</taxon>
        <taxon>Streptosporangiales</taxon>
        <taxon>Thermomonosporaceae</taxon>
        <taxon>Actinomadura</taxon>
    </lineage>
</organism>
<dbReference type="EC" id="1.18.1.3" evidence="6"/>
<dbReference type="Pfam" id="PF07992">
    <property type="entry name" value="Pyr_redox_2"/>
    <property type="match status" value="1"/>
</dbReference>
<dbReference type="InterPro" id="IPR050446">
    <property type="entry name" value="FAD-oxidoreductase/Apoptosis"/>
</dbReference>
<keyword evidence="4 6" id="KW-0560">Oxidoreductase</keyword>
<sequence>MGGRVPGMIEHIVIAGASLAGLRAAQTLRDEGFTGPLTLVGAEPHRPYNRPPLSKSVLTGDDDVALPGGDEPEAAWLTGRRAVRLDAGARVLTLDDGAELRYDGLVIATGAQPRRLPGDALVLRTLDDALALRAALARGPERVAIVGGGFIGGEVASTVRALGIPVTLIDSGELPMAGVIGATAARWLADHHRAHGVDLVTGARVTEVAGGAVLLADGRRVEAGLVVAAIGVVPATGWLDGSGVKIDDGVVTDAALFAEGASGIVAAGDVARWPHPVFGASVRVEHWANANEQGALAARNLLHGPDAAEPYAEVPGLGTRVHGARVQWAGLPALADASEVAAGSVEEDRFAVAFTRNGVPVGAVGVSFPKEFNRLRRAIVG</sequence>
<evidence type="ECO:0000256" key="1">
    <source>
        <dbReference type="ARBA" id="ARBA00001974"/>
    </source>
</evidence>
<evidence type="ECO:0000313" key="7">
    <source>
        <dbReference type="Proteomes" id="UP000487268"/>
    </source>
</evidence>
<keyword evidence="7" id="KW-1185">Reference proteome</keyword>
<dbReference type="InterPro" id="IPR036188">
    <property type="entry name" value="FAD/NAD-bd_sf"/>
</dbReference>
<dbReference type="Gene3D" id="3.30.390.30">
    <property type="match status" value="1"/>
</dbReference>
<name>A0A7K0BWD6_9ACTN</name>
<evidence type="ECO:0000313" key="6">
    <source>
        <dbReference type="EMBL" id="MQY05212.1"/>
    </source>
</evidence>
<dbReference type="InterPro" id="IPR023753">
    <property type="entry name" value="FAD/NAD-binding_dom"/>
</dbReference>
<keyword evidence="6" id="KW-0223">Dioxygenase</keyword>
<dbReference type="SUPFAM" id="SSF51905">
    <property type="entry name" value="FAD/NAD(P)-binding domain"/>
    <property type="match status" value="1"/>
</dbReference>
<evidence type="ECO:0000256" key="4">
    <source>
        <dbReference type="ARBA" id="ARBA00023002"/>
    </source>
</evidence>
<dbReference type="GO" id="GO:0016651">
    <property type="term" value="F:oxidoreductase activity, acting on NAD(P)H"/>
    <property type="evidence" value="ECO:0007669"/>
    <property type="project" value="TreeGrafter"/>
</dbReference>
<dbReference type="GO" id="GO:0005737">
    <property type="term" value="C:cytoplasm"/>
    <property type="evidence" value="ECO:0007669"/>
    <property type="project" value="TreeGrafter"/>
</dbReference>
<evidence type="ECO:0000259" key="5">
    <source>
        <dbReference type="Pfam" id="PF07992"/>
    </source>
</evidence>
<dbReference type="PRINTS" id="PR00368">
    <property type="entry name" value="FADPNR"/>
</dbReference>